<accession>A0A2K9DSH1</accession>
<dbReference type="KEGG" id="mhos:CXR34_04325"/>
<dbReference type="EMBL" id="CP025299">
    <property type="protein sequence ID" value="AUG28774.1"/>
    <property type="molecule type" value="Genomic_DNA"/>
</dbReference>
<proteinExistence type="predicted"/>
<evidence type="ECO:0000313" key="2">
    <source>
        <dbReference type="Proteomes" id="UP000233276"/>
    </source>
</evidence>
<evidence type="ECO:0000313" key="1">
    <source>
        <dbReference type="EMBL" id="AUG28774.1"/>
    </source>
</evidence>
<gene>
    <name evidence="1" type="ORF">CXR34_04325</name>
</gene>
<organism evidence="1 2">
    <name type="scientific">Microbacterium hominis</name>
    <dbReference type="NCBI Taxonomy" id="162426"/>
    <lineage>
        <taxon>Bacteria</taxon>
        <taxon>Bacillati</taxon>
        <taxon>Actinomycetota</taxon>
        <taxon>Actinomycetes</taxon>
        <taxon>Micrococcales</taxon>
        <taxon>Microbacteriaceae</taxon>
        <taxon>Microbacterium</taxon>
    </lineage>
</organism>
<reference evidence="1 2" key="1">
    <citation type="submission" date="2017-12" db="EMBL/GenBank/DDBJ databases">
        <title>Isolation and characterization of estrogens degradatiion strain Microbacterium hominis SJTG1.</title>
        <authorList>
            <person name="Xiong W."/>
            <person name="Yin C."/>
            <person name="Zheng D."/>
            <person name="Liang R."/>
        </authorList>
    </citation>
    <scope>NUCLEOTIDE SEQUENCE [LARGE SCALE GENOMIC DNA]</scope>
    <source>
        <strain evidence="1 2">SJTG1</strain>
    </source>
</reference>
<protein>
    <submittedName>
        <fullName evidence="1">Uncharacterized protein</fullName>
    </submittedName>
</protein>
<sequence>MAWFKVDDQLHSHPKAGRAGLAAMGLWALAGSHCMSYLTDGVVERWFVESKPNGVKLAAALVKAGLWDEHEDGWVFHDWDEFQPTSEKVLEDRADARERMRKVRANKKANVQPNEPEVSPMTDLLARQAGITSLQAIIDAAEKHTNRKIDASGAYRVAKQLLGKAKVFPQSPQRYVTGSISRSSLEVQQFIDEQCLAVTP</sequence>
<dbReference type="AlphaFoldDB" id="A0A2K9DSH1"/>
<dbReference type="Proteomes" id="UP000233276">
    <property type="component" value="Chromosome"/>
</dbReference>
<name>A0A2K9DSH1_9MICO</name>
<dbReference type="RefSeq" id="WP_101305702.1">
    <property type="nucleotide sequence ID" value="NZ_CP025299.1"/>
</dbReference>